<dbReference type="Gene3D" id="3.40.50.1110">
    <property type="entry name" value="SGNH hydrolase"/>
    <property type="match status" value="1"/>
</dbReference>
<feature type="domain" description="SGNH hydrolase-type esterase" evidence="1">
    <location>
        <begin position="127"/>
        <end position="288"/>
    </location>
</feature>
<dbReference type="RefSeq" id="WP_157772131.1">
    <property type="nucleotide sequence ID" value="NZ_CP016094.1"/>
</dbReference>
<keyword evidence="3" id="KW-0326">Glycosidase</keyword>
<dbReference type="InterPro" id="IPR036514">
    <property type="entry name" value="SGNH_hydro_sf"/>
</dbReference>
<organism evidence="3 4">
    <name type="scientific">Lacunisphaera limnophila</name>
    <dbReference type="NCBI Taxonomy" id="1838286"/>
    <lineage>
        <taxon>Bacteria</taxon>
        <taxon>Pseudomonadati</taxon>
        <taxon>Verrucomicrobiota</taxon>
        <taxon>Opitutia</taxon>
        <taxon>Opitutales</taxon>
        <taxon>Opitutaceae</taxon>
        <taxon>Lacunisphaera</taxon>
    </lineage>
</organism>
<keyword evidence="3" id="KW-0378">Hydrolase</keyword>
<dbReference type="EC" id="3.2.1.4" evidence="3"/>
<dbReference type="CDD" id="cd01831">
    <property type="entry name" value="Endoglucanase_E_like"/>
    <property type="match status" value="1"/>
</dbReference>
<proteinExistence type="predicted"/>
<dbReference type="AlphaFoldDB" id="A0A1D8AR27"/>
<dbReference type="GO" id="GO:0008810">
    <property type="term" value="F:cellulase activity"/>
    <property type="evidence" value="ECO:0007669"/>
    <property type="project" value="UniProtKB-EC"/>
</dbReference>
<evidence type="ECO:0000313" key="3">
    <source>
        <dbReference type="EMBL" id="AOS43344.1"/>
    </source>
</evidence>
<dbReference type="PANTHER" id="PTHR37834">
    <property type="entry name" value="GDSL-LIKE LIPASE/ACYLHYDROLASE DOMAIN PROTEIN (AFU_ORTHOLOGUE AFUA_2G00620)"/>
    <property type="match status" value="1"/>
</dbReference>
<dbReference type="EMBL" id="CP016094">
    <property type="protein sequence ID" value="AOS43344.1"/>
    <property type="molecule type" value="Genomic_DNA"/>
</dbReference>
<name>A0A1D8AR27_9BACT</name>
<dbReference type="Gene3D" id="2.60.120.260">
    <property type="entry name" value="Galactose-binding domain-like"/>
    <property type="match status" value="1"/>
</dbReference>
<dbReference type="SUPFAM" id="SSF52266">
    <property type="entry name" value="SGNH hydrolase"/>
    <property type="match status" value="1"/>
</dbReference>
<dbReference type="Pfam" id="PF17996">
    <property type="entry name" value="CE2_N"/>
    <property type="match status" value="1"/>
</dbReference>
<dbReference type="InterPro" id="IPR013830">
    <property type="entry name" value="SGNH_hydro"/>
</dbReference>
<accession>A0A1D8AR27</accession>
<dbReference type="InterPro" id="IPR052762">
    <property type="entry name" value="PCW_deacetylase/CE"/>
</dbReference>
<dbReference type="KEGG" id="obg:Verru16b_00387"/>
<evidence type="ECO:0000259" key="2">
    <source>
        <dbReference type="Pfam" id="PF17996"/>
    </source>
</evidence>
<dbReference type="Proteomes" id="UP000095228">
    <property type="component" value="Chromosome"/>
</dbReference>
<keyword evidence="4" id="KW-1185">Reference proteome</keyword>
<dbReference type="PANTHER" id="PTHR37834:SF2">
    <property type="entry name" value="ESTERASE, SGNH HYDROLASE-TYPE"/>
    <property type="match status" value="1"/>
</dbReference>
<reference evidence="3 4" key="1">
    <citation type="submission" date="2016-06" db="EMBL/GenBank/DDBJ databases">
        <title>Three novel species with peptidoglycan cell walls form the new genus Lacunisphaera gen. nov. in the family Opitutaceae of the verrucomicrobial subdivision 4.</title>
        <authorList>
            <person name="Rast P."/>
            <person name="Gloeckner I."/>
            <person name="Jogler M."/>
            <person name="Boedeker C."/>
            <person name="Jeske O."/>
            <person name="Wiegand S."/>
            <person name="Reinhardt R."/>
            <person name="Schumann P."/>
            <person name="Rohde M."/>
            <person name="Spring S."/>
            <person name="Gloeckner F.O."/>
            <person name="Jogler C."/>
        </authorList>
    </citation>
    <scope>NUCLEOTIDE SEQUENCE [LARGE SCALE GENOMIC DNA]</scope>
    <source>
        <strain evidence="3 4">IG16b</strain>
    </source>
</reference>
<dbReference type="STRING" id="1838286.Verru16b_00387"/>
<dbReference type="OrthoDB" id="9801375at2"/>
<protein>
    <submittedName>
        <fullName evidence="3">Endoglucanase E</fullName>
        <ecNumber evidence="3">3.2.1.4</ecNumber>
    </submittedName>
</protein>
<dbReference type="Pfam" id="PF13472">
    <property type="entry name" value="Lipase_GDSL_2"/>
    <property type="match status" value="1"/>
</dbReference>
<dbReference type="InterPro" id="IPR037461">
    <property type="entry name" value="CtCE2-like_dom"/>
</dbReference>
<gene>
    <name evidence="3" type="primary">celE</name>
    <name evidence="3" type="ORF">Verru16b_00387</name>
</gene>
<sequence>MTPLAASATAFQYEGRLDRANPSQPVLIWAGSRVRVDFEGPVLAVVFGTATGQSYFDLTVDGVTEVVAGSAGRYVCPHGLGTGRHRLELLKRSEADAGQVAFHGVELAAGAQAWAPEPRAYRFRMEFIGDSITAGANNEDGAVDQWEDRRTHNHALSYGYLTSQAFGADHRAMAVSGMGLCEGFVPMVAGEAWDKVYPRDNPRRADLSVWVPEVVCVNLGENDAAFTQANGRPFPAGFTTAYVALIKAVRAAYPAAHIVLLRGGMAGGATNPELRAAWAAAVGELEAADPAISHFVFQHWTEQHPRVRDHRVMAAELTAWLKAQGWMGPHI</sequence>
<dbReference type="GO" id="GO:0052689">
    <property type="term" value="F:carboxylic ester hydrolase activity"/>
    <property type="evidence" value="ECO:0007669"/>
    <property type="project" value="InterPro"/>
</dbReference>
<dbReference type="InterPro" id="IPR040794">
    <property type="entry name" value="CE2_N"/>
</dbReference>
<feature type="domain" description="Carbohydrate esterase 2 N-terminal" evidence="2">
    <location>
        <begin position="13"/>
        <end position="115"/>
    </location>
</feature>
<evidence type="ECO:0000259" key="1">
    <source>
        <dbReference type="Pfam" id="PF13472"/>
    </source>
</evidence>
<evidence type="ECO:0000313" key="4">
    <source>
        <dbReference type="Proteomes" id="UP000095228"/>
    </source>
</evidence>